<dbReference type="Proteomes" id="UP000032120">
    <property type="component" value="Unassembled WGS sequence"/>
</dbReference>
<accession>A0A0D0II90</accession>
<feature type="transmembrane region" description="Helical" evidence="5">
    <location>
        <begin position="21"/>
        <end position="49"/>
    </location>
</feature>
<comment type="caution">
    <text evidence="6">The sequence shown here is derived from an EMBL/GenBank/DDBJ whole genome shotgun (WGS) entry which is preliminary data.</text>
</comment>
<keyword evidence="2 5" id="KW-0812">Transmembrane</keyword>
<keyword evidence="7" id="KW-1185">Reference proteome</keyword>
<gene>
    <name evidence="6" type="ORF">SD72_15720</name>
</gene>
<evidence type="ECO:0000256" key="5">
    <source>
        <dbReference type="SAM" id="Phobius"/>
    </source>
</evidence>
<keyword evidence="6" id="KW-0547">Nucleotide-binding</keyword>
<keyword evidence="3 5" id="KW-1133">Transmembrane helix</keyword>
<evidence type="ECO:0000313" key="6">
    <source>
        <dbReference type="EMBL" id="KIP51374.1"/>
    </source>
</evidence>
<reference evidence="6 7" key="1">
    <citation type="submission" date="2015-01" db="EMBL/GenBank/DDBJ databases">
        <title>Draft genome sequence of Leucobacter komagatae strain VKM ST2845.</title>
        <authorList>
            <person name="Karlyshev A.V."/>
            <person name="Kudryashova E.B."/>
        </authorList>
    </citation>
    <scope>NUCLEOTIDE SEQUENCE [LARGE SCALE GENOMIC DNA]</scope>
    <source>
        <strain evidence="6 7">VKM ST2845</strain>
    </source>
</reference>
<keyword evidence="6" id="KW-0067">ATP-binding</keyword>
<feature type="transmembrane region" description="Helical" evidence="5">
    <location>
        <begin position="69"/>
        <end position="94"/>
    </location>
</feature>
<evidence type="ECO:0000313" key="7">
    <source>
        <dbReference type="Proteomes" id="UP000032120"/>
    </source>
</evidence>
<organism evidence="6 7">
    <name type="scientific">Leucobacter komagatae</name>
    <dbReference type="NCBI Taxonomy" id="55969"/>
    <lineage>
        <taxon>Bacteria</taxon>
        <taxon>Bacillati</taxon>
        <taxon>Actinomycetota</taxon>
        <taxon>Actinomycetes</taxon>
        <taxon>Micrococcales</taxon>
        <taxon>Microbacteriaceae</taxon>
        <taxon>Leucobacter</taxon>
    </lineage>
</organism>
<dbReference type="Gene3D" id="1.20.1560.10">
    <property type="entry name" value="ABC transporter type 1, transmembrane domain"/>
    <property type="match status" value="1"/>
</dbReference>
<evidence type="ECO:0000256" key="1">
    <source>
        <dbReference type="ARBA" id="ARBA00004651"/>
    </source>
</evidence>
<comment type="subcellular location">
    <subcellularLocation>
        <location evidence="1">Cell membrane</location>
        <topology evidence="1">Multi-pass membrane protein</topology>
    </subcellularLocation>
</comment>
<dbReference type="InterPro" id="IPR036640">
    <property type="entry name" value="ABC1_TM_sf"/>
</dbReference>
<dbReference type="EMBL" id="JXSQ01000041">
    <property type="protein sequence ID" value="KIP51374.1"/>
    <property type="molecule type" value="Genomic_DNA"/>
</dbReference>
<feature type="non-terminal residue" evidence="6">
    <location>
        <position position="128"/>
    </location>
</feature>
<sequence length="128" mass="14428">MKILWNTLLELFDVLPKGAKPFYIVYSIVTSLLSILDTLALALIVLTVTPLVSGRAIQLPVIGELPAGAVPWIAVVVCALFVLKGLFAVILHWYATRRFARYELEVGDELFRNYMRSSWEERSRMSTA</sequence>
<proteinExistence type="predicted"/>
<dbReference type="GO" id="GO:0005524">
    <property type="term" value="F:ATP binding"/>
    <property type="evidence" value="ECO:0007669"/>
    <property type="project" value="UniProtKB-KW"/>
</dbReference>
<protein>
    <submittedName>
        <fullName evidence="6">ABC transporter ATP-binding protein</fullName>
    </submittedName>
</protein>
<evidence type="ECO:0000256" key="2">
    <source>
        <dbReference type="ARBA" id="ARBA00022692"/>
    </source>
</evidence>
<evidence type="ECO:0000256" key="4">
    <source>
        <dbReference type="ARBA" id="ARBA00023136"/>
    </source>
</evidence>
<dbReference type="AlphaFoldDB" id="A0A0D0II90"/>
<evidence type="ECO:0000256" key="3">
    <source>
        <dbReference type="ARBA" id="ARBA00022989"/>
    </source>
</evidence>
<dbReference type="GO" id="GO:0005886">
    <property type="term" value="C:plasma membrane"/>
    <property type="evidence" value="ECO:0007669"/>
    <property type="project" value="UniProtKB-SubCell"/>
</dbReference>
<name>A0A0D0II90_9MICO</name>
<dbReference type="SUPFAM" id="SSF90123">
    <property type="entry name" value="ABC transporter transmembrane region"/>
    <property type="match status" value="1"/>
</dbReference>
<keyword evidence="4 5" id="KW-0472">Membrane</keyword>